<dbReference type="GO" id="GO:0000725">
    <property type="term" value="P:recombinational repair"/>
    <property type="evidence" value="ECO:0007669"/>
    <property type="project" value="TreeGrafter"/>
</dbReference>
<dbReference type="GO" id="GO:0043138">
    <property type="term" value="F:3'-5' DNA helicase activity"/>
    <property type="evidence" value="ECO:0007669"/>
    <property type="project" value="TreeGrafter"/>
</dbReference>
<dbReference type="InterPro" id="IPR000212">
    <property type="entry name" value="DNA_helicase_UvrD/REP"/>
</dbReference>
<protein>
    <recommendedName>
        <fullName evidence="1">DNA 3'-5' helicase II</fullName>
    </recommendedName>
</protein>
<organism evidence="2 3">
    <name type="scientific">Azospirillum argentinense</name>
    <dbReference type="NCBI Taxonomy" id="2970906"/>
    <lineage>
        <taxon>Bacteria</taxon>
        <taxon>Pseudomonadati</taxon>
        <taxon>Pseudomonadota</taxon>
        <taxon>Alphaproteobacteria</taxon>
        <taxon>Rhodospirillales</taxon>
        <taxon>Azospirillaceae</taxon>
        <taxon>Azospirillum</taxon>
    </lineage>
</organism>
<dbReference type="Gene3D" id="3.40.50.300">
    <property type="entry name" value="P-loop containing nucleotide triphosphate hydrolases"/>
    <property type="match status" value="2"/>
</dbReference>
<comment type="caution">
    <text evidence="2">The sequence shown here is derived from an EMBL/GenBank/DDBJ whole genome shotgun (WGS) entry which is preliminary data.</text>
</comment>
<proteinExistence type="predicted"/>
<gene>
    <name evidence="2" type="ORF">FH063_006692</name>
</gene>
<dbReference type="InterPro" id="IPR027417">
    <property type="entry name" value="P-loop_NTPase"/>
</dbReference>
<dbReference type="Proteomes" id="UP000325333">
    <property type="component" value="Unassembled WGS sequence"/>
</dbReference>
<dbReference type="SUPFAM" id="SSF52540">
    <property type="entry name" value="P-loop containing nucleoside triphosphate hydrolases"/>
    <property type="match status" value="1"/>
</dbReference>
<evidence type="ECO:0000256" key="1">
    <source>
        <dbReference type="ARBA" id="ARBA00034923"/>
    </source>
</evidence>
<dbReference type="PANTHER" id="PTHR11070">
    <property type="entry name" value="UVRD / RECB / PCRA DNA HELICASE FAMILY MEMBER"/>
    <property type="match status" value="1"/>
</dbReference>
<dbReference type="GO" id="GO:0005524">
    <property type="term" value="F:ATP binding"/>
    <property type="evidence" value="ECO:0007669"/>
    <property type="project" value="InterPro"/>
</dbReference>
<dbReference type="RefSeq" id="WP_149650630.1">
    <property type="nucleotide sequence ID" value="NZ_VEWN01000010.1"/>
</dbReference>
<evidence type="ECO:0000313" key="3">
    <source>
        <dbReference type="Proteomes" id="UP000325333"/>
    </source>
</evidence>
<dbReference type="EMBL" id="VEWN01000010">
    <property type="protein sequence ID" value="KAA1054436.1"/>
    <property type="molecule type" value="Genomic_DNA"/>
</dbReference>
<reference evidence="2 3" key="1">
    <citation type="submission" date="2019-07" db="EMBL/GenBank/DDBJ databases">
        <title>Genome sequencing of the stress-tolerant strain Azospirillum brasilense Az19.</title>
        <authorList>
            <person name="Maroniche G.A."/>
            <person name="Garcia J.E."/>
            <person name="Pagnussat L."/>
            <person name="Amenta M."/>
            <person name="Creus C.M."/>
        </authorList>
    </citation>
    <scope>NUCLEOTIDE SEQUENCE [LARGE SCALE GENOMIC DNA]</scope>
    <source>
        <strain evidence="2 3">Az19</strain>
    </source>
</reference>
<name>A0A5B0KRG2_9PROT</name>
<sequence>MLPTTYHRAQAEAETLDALATEGQEAVRELNRRIRSGAERVQRGEDPERVQSDTARAKAQLQGWTELQHTGYGKVIYLRGSDGRLVSWRIGQANISVSACGVVNRNAPVVSLLIHREPGDTVTMQAGGIANEYEVVAVALCDHVVGLDGGPLEPNFVRVVVDDAAAEDIDLIQDLKASLRRHFGATATVDVVPAPEAATAPEDPYWQVVLQAPVSGIYAEEAGLSGKFMTRTTENQEEALRTVRGIVAVQGVAGSGKTSVALGRLKYLANFRTGESADSSLPNPEDFDPGRMMGFVLSPSLRQYLKSTADDLHLTGMHIVDIQEYVQKLRIQRGVGVVSRFEFLPPVRRDIGAASGTMDWLRGADEAVAPLVAEVILPPLREMPPRPDDDDGRRIVPERWLELARATFGSRRFSEHVGRLEATLTAAGPGNRFRMEELAAQVDALFDVLDHAITDFERVQQRRLAIGERPALRTAMLGRLVASLRRLRLEEFYVEAVRTGKLASALSARHASEAAEALTALSERFAATPPKLAPGDLVTILSLYALASWGFARRINEISHVTDMADRMAVFIDEVQDFSEQETFLMAAAALPRYSAITTAGDIFQRLTRGAGTPDACFPLYPGARKSVSLTINKRQSKLLADLSLAVRQHVLGDAQSQAGLPGVPARVWLYSNADLFADELVRRILSVPEGASVAVVLPDMARAGAWYQRCEAELTRAGRQPTVSQKSDLVRLYHVHFTSAYEAKGLEFDVTLVPDLNAFDLSVPEGRAALYVATSRPRGALLLAASGEQLASGFGKLEEAGYVTVVPWEG</sequence>
<dbReference type="AlphaFoldDB" id="A0A5B0KRG2"/>
<evidence type="ECO:0000313" key="2">
    <source>
        <dbReference type="EMBL" id="KAA1054436.1"/>
    </source>
</evidence>
<dbReference type="GO" id="GO:0003677">
    <property type="term" value="F:DNA binding"/>
    <property type="evidence" value="ECO:0007669"/>
    <property type="project" value="InterPro"/>
</dbReference>
<accession>A0A5B0KRG2</accession>
<dbReference type="PANTHER" id="PTHR11070:SF2">
    <property type="entry name" value="ATP-DEPENDENT DNA HELICASE SRS2"/>
    <property type="match status" value="1"/>
</dbReference>